<dbReference type="NCBIfam" id="NF006150">
    <property type="entry name" value="PRK08296.1-2"/>
    <property type="match status" value="1"/>
</dbReference>
<reference evidence="2" key="1">
    <citation type="submission" date="2024-01" db="EMBL/GenBank/DDBJ databases">
        <title>The genome sequence of Micromonospora mangrovi CCTCC AA 2012012.</title>
        <authorList>
            <person name="Gao J."/>
        </authorList>
    </citation>
    <scope>NUCLEOTIDE SEQUENCE</scope>
    <source>
        <strain evidence="2">CCTCC AA 2012012</strain>
    </source>
</reference>
<evidence type="ECO:0000313" key="2">
    <source>
        <dbReference type="EMBL" id="XBP93482.1"/>
    </source>
</evidence>
<dbReference type="NCBIfam" id="NF006153">
    <property type="entry name" value="PRK08296.1-5"/>
    <property type="match status" value="1"/>
</dbReference>
<dbReference type="SUPFAM" id="SSF52009">
    <property type="entry name" value="Phosphohistidine domain"/>
    <property type="match status" value="1"/>
</dbReference>
<gene>
    <name evidence="3" type="ORF">ABUL08_28600</name>
    <name evidence="2" type="ORF">VK199_28515</name>
</gene>
<dbReference type="InterPro" id="IPR008279">
    <property type="entry name" value="PEP-util_enz_mobile_dom"/>
</dbReference>
<dbReference type="Pfam" id="PF00391">
    <property type="entry name" value="PEP-utilizers"/>
    <property type="match status" value="1"/>
</dbReference>
<evidence type="ECO:0000259" key="1">
    <source>
        <dbReference type="Pfam" id="PF00391"/>
    </source>
</evidence>
<dbReference type="Gene3D" id="3.50.30.10">
    <property type="entry name" value="Phosphohistidine domain"/>
    <property type="match status" value="1"/>
</dbReference>
<dbReference type="EMBL" id="CP159342">
    <property type="protein sequence ID" value="XCH74180.1"/>
    <property type="molecule type" value="Genomic_DNA"/>
</dbReference>
<dbReference type="InterPro" id="IPR036637">
    <property type="entry name" value="Phosphohistidine_dom_sf"/>
</dbReference>
<evidence type="ECO:0000313" key="3">
    <source>
        <dbReference type="EMBL" id="XCH74180.1"/>
    </source>
</evidence>
<dbReference type="GO" id="GO:0016772">
    <property type="term" value="F:transferase activity, transferring phosphorus-containing groups"/>
    <property type="evidence" value="ECO:0007669"/>
    <property type="project" value="InterPro"/>
</dbReference>
<dbReference type="RefSeq" id="WP_350933145.1">
    <property type="nucleotide sequence ID" value="NZ_CP157762.1"/>
</dbReference>
<feature type="domain" description="PEP-utilising enzyme mobile" evidence="1">
    <location>
        <begin position="529"/>
        <end position="599"/>
    </location>
</feature>
<protein>
    <submittedName>
        <fullName evidence="3">PEP-utilizing enzyme</fullName>
    </submittedName>
</protein>
<dbReference type="AlphaFoldDB" id="A0AAU8HDS6"/>
<reference evidence="3" key="2">
    <citation type="submission" date="2024-06" db="EMBL/GenBank/DDBJ databases">
        <title>Micromonospora mangrovi CCTCC AA 2012012 genome sequences.</title>
        <authorList>
            <person name="Gao J."/>
        </authorList>
    </citation>
    <scope>NUCLEOTIDE SEQUENCE</scope>
    <source>
        <strain evidence="3">CCTCC AA 2012012</strain>
    </source>
</reference>
<dbReference type="PANTHER" id="PTHR43615:SF1">
    <property type="entry name" value="PPDK_N DOMAIN-CONTAINING PROTEIN"/>
    <property type="match status" value="1"/>
</dbReference>
<organism evidence="3">
    <name type="scientific">Micromonospora sp. CCTCC AA 2012012</name>
    <dbReference type="NCBI Taxonomy" id="3111921"/>
    <lineage>
        <taxon>Bacteria</taxon>
        <taxon>Bacillati</taxon>
        <taxon>Actinomycetota</taxon>
        <taxon>Actinomycetes</taxon>
        <taxon>Micromonosporales</taxon>
        <taxon>Micromonosporaceae</taxon>
        <taxon>Micromonospora</taxon>
    </lineage>
</organism>
<dbReference type="InterPro" id="IPR051549">
    <property type="entry name" value="PEP_Utilizing_Enz"/>
</dbReference>
<accession>A0AAU8HDS6</accession>
<proteinExistence type="predicted"/>
<sequence>MTAGARRFPFFEEVPAPAGGEGWESMYPYYLVPAAETREQEQGRLWFADTMHWSRGCYPLGSVIAEAAYLGAGQNSTRIFALPGSLGLDLRVQHGYVYIAPVPVTDPAEVARRTELFQARAGHYYRNWDELYERWKNAVQGLVEDMRGVRFPALPEFEPMETVTEARGRSAGWQLLADFRRVIDDLFLVWQRHFEFLNLGYGGYIVFFQFCRQAFPEIPDQVIARMVAGIDVIAFRPDDELRRLARLACELGVDDLVDGTDVDRSRAALAGTEPGRAWLAAYEKAQDPWFSYFAEYGFTHDQDTWLSNPSIPMTGIARYVARLREGAEIDRPVARLRAERDELVAEYRALLTEEEAAQFDDLLHLARTVFPYIEEHNIYVEHWAHAVFWDRMRELGDFLVTSGFAEAGDDVFYLHRFELEQVLNDVAQSWAIGVPPRGAGRWAAEVRRRRGVVAALREAAPEPAYGTPPETITDPFAIMNYGITDEQVAAWLGRSGPDAGELTGIGGSPGVVEGPVRVLRSERLLDRLRPGEILVCPITAPSWGPAFSVAGGVITDIGGLMSHAAIVCREYGLPAVVGTGAATTTLRTGDRVRLDGRTGAVTVLERAPAVAT</sequence>
<dbReference type="EMBL" id="CP157762">
    <property type="protein sequence ID" value="XBP93482.1"/>
    <property type="molecule type" value="Genomic_DNA"/>
</dbReference>
<name>A0AAU8HDS6_9ACTN</name>
<dbReference type="PANTHER" id="PTHR43615">
    <property type="entry name" value="PHOSPHOENOLPYRUVATE SYNTHASE-RELATED"/>
    <property type="match status" value="1"/>
</dbReference>